<dbReference type="WBParaSite" id="ES5_v2.g18902.t1">
    <property type="protein sequence ID" value="ES5_v2.g18902.t1"/>
    <property type="gene ID" value="ES5_v2.g18902"/>
</dbReference>
<dbReference type="Proteomes" id="UP000887579">
    <property type="component" value="Unplaced"/>
</dbReference>
<accession>A0AC34FNC5</accession>
<evidence type="ECO:0000313" key="1">
    <source>
        <dbReference type="Proteomes" id="UP000887579"/>
    </source>
</evidence>
<name>A0AC34FNC5_9BILA</name>
<sequence>MSNRSTQQSPGTSAVSQINQLKPIPGIDDVAEDITQRPTNNNNNNNNRHGESTRQTTNSVMKEIDPKSTRQKPLSPAAAAASSTSPTSKDKSQMGSIMGNSVMGNSTMKSVIKPLDLEQHKKQQEGEEPSSDNSVTSSPTPIQPFPDSTTPPTNTSNKNNAKNKSNEAVDPSAEQFQPKRKSPSPQTAREKKSVHQIRTKRSTSPAPITETTPGYASKSAPNSPGAAATSLASTSMSQSQSKGKESTSFFSKFTKNLLPSSSSTQKPPQQQNPAALPKSKSATSIYERKKPKEKK</sequence>
<organism evidence="1 2">
    <name type="scientific">Panagrolaimus sp. ES5</name>
    <dbReference type="NCBI Taxonomy" id="591445"/>
    <lineage>
        <taxon>Eukaryota</taxon>
        <taxon>Metazoa</taxon>
        <taxon>Ecdysozoa</taxon>
        <taxon>Nematoda</taxon>
        <taxon>Chromadorea</taxon>
        <taxon>Rhabditida</taxon>
        <taxon>Tylenchina</taxon>
        <taxon>Panagrolaimomorpha</taxon>
        <taxon>Panagrolaimoidea</taxon>
        <taxon>Panagrolaimidae</taxon>
        <taxon>Panagrolaimus</taxon>
    </lineage>
</organism>
<proteinExistence type="predicted"/>
<reference evidence="2" key="1">
    <citation type="submission" date="2022-11" db="UniProtKB">
        <authorList>
            <consortium name="WormBaseParasite"/>
        </authorList>
    </citation>
    <scope>IDENTIFICATION</scope>
</reference>
<protein>
    <submittedName>
        <fullName evidence="2">Uncharacterized protein</fullName>
    </submittedName>
</protein>
<evidence type="ECO:0000313" key="2">
    <source>
        <dbReference type="WBParaSite" id="ES5_v2.g18902.t1"/>
    </source>
</evidence>